<accession>A0AAX1IDP2</accession>
<protein>
    <submittedName>
        <fullName evidence="1">Uncharacterized protein</fullName>
    </submittedName>
</protein>
<evidence type="ECO:0000313" key="2">
    <source>
        <dbReference type="Proteomes" id="UP000515598"/>
    </source>
</evidence>
<dbReference type="AlphaFoldDB" id="A0AAX1IDP2"/>
<organism evidence="1 2">
    <name type="scientific">Stenotrophomonas maltophilia</name>
    <name type="common">Pseudomonas maltophilia</name>
    <name type="synonym">Xanthomonas maltophilia</name>
    <dbReference type="NCBI Taxonomy" id="40324"/>
    <lineage>
        <taxon>Bacteria</taxon>
        <taxon>Pseudomonadati</taxon>
        <taxon>Pseudomonadota</taxon>
        <taxon>Gammaproteobacteria</taxon>
        <taxon>Lysobacterales</taxon>
        <taxon>Lysobacteraceae</taxon>
        <taxon>Stenotrophomonas</taxon>
        <taxon>Stenotrophomonas maltophilia group</taxon>
    </lineage>
</organism>
<dbReference type="Proteomes" id="UP000515598">
    <property type="component" value="Chromosome"/>
</dbReference>
<dbReference type="EMBL" id="CP060025">
    <property type="protein sequence ID" value="QNG77397.1"/>
    <property type="molecule type" value="Genomic_DNA"/>
</dbReference>
<proteinExistence type="predicted"/>
<reference evidence="1 2" key="1">
    <citation type="submission" date="2020-08" db="EMBL/GenBank/DDBJ databases">
        <title>Phenotypic and transcriptomic analysis of seven clinical Stenotrophomonas maltophilia isolates identify a small set of shared and commonly regulated genes involved in biofilm lifestyle.</title>
        <authorList>
            <person name="Alio I."/>
            <person name="Gudzuhn M."/>
            <person name="Streit W."/>
        </authorList>
    </citation>
    <scope>NUCLEOTIDE SEQUENCE [LARGE SCALE GENOMIC DNA]</scope>
    <source>
        <strain evidence="1 2">UHH_SKK55</strain>
    </source>
</reference>
<sequence>MLGLIYRNLSEEQPSMARLYRKQKTRAVASAGFCLDQPFNAACTNGGVTSTPVCSAAV</sequence>
<evidence type="ECO:0000313" key="1">
    <source>
        <dbReference type="EMBL" id="QNG77397.1"/>
    </source>
</evidence>
<name>A0AAX1IDP2_STEMA</name>
<gene>
    <name evidence="1" type="ORF">GPNADHDJ_01583</name>
</gene>